<keyword evidence="3" id="KW-1185">Reference proteome</keyword>
<organism evidence="2 3">
    <name type="scientific">Coprococcus ammoniilyticus</name>
    <dbReference type="NCBI Taxonomy" id="2981785"/>
    <lineage>
        <taxon>Bacteria</taxon>
        <taxon>Bacillati</taxon>
        <taxon>Bacillota</taxon>
        <taxon>Clostridia</taxon>
        <taxon>Lachnospirales</taxon>
        <taxon>Lachnospiraceae</taxon>
        <taxon>Coprococcus</taxon>
    </lineage>
</organism>
<name>A0ABV1EDY4_9FIRM</name>
<reference evidence="2 3" key="1">
    <citation type="submission" date="2024-04" db="EMBL/GenBank/DDBJ databases">
        <title>Human intestinal bacterial collection.</title>
        <authorList>
            <person name="Pauvert C."/>
            <person name="Hitch T.C.A."/>
            <person name="Clavel T."/>
        </authorList>
    </citation>
    <scope>NUCLEOTIDE SEQUENCE [LARGE SCALE GENOMIC DNA]</scope>
    <source>
        <strain evidence="2 3">CLA-AA-H141</strain>
    </source>
</reference>
<gene>
    <name evidence="2" type="ORF">AAAT04_01845</name>
</gene>
<protein>
    <recommendedName>
        <fullName evidence="4">DUF3169 family protein</fullName>
    </recommendedName>
</protein>
<keyword evidence="1" id="KW-0812">Transmembrane</keyword>
<feature type="transmembrane region" description="Helical" evidence="1">
    <location>
        <begin position="7"/>
        <end position="23"/>
    </location>
</feature>
<evidence type="ECO:0000313" key="3">
    <source>
        <dbReference type="Proteomes" id="UP001482186"/>
    </source>
</evidence>
<dbReference type="Proteomes" id="UP001482186">
    <property type="component" value="Unassembled WGS sequence"/>
</dbReference>
<sequence>MYKTHKIMLGIIVICCGILSYVFKVDYSVIASDGITVVSIVLAIYMTSFSGLVSSDLAKKMQRKEDKIINGKSQLGVLKGYLNTAVGIGIINIVVSCISLILKDKMIEIVNKNTAYYIVSAIGIGTLAANLFLMFLLFRFMVNRQLWDK</sequence>
<feature type="transmembrane region" description="Helical" evidence="1">
    <location>
        <begin position="114"/>
        <end position="138"/>
    </location>
</feature>
<accession>A0ABV1EDY4</accession>
<proteinExistence type="predicted"/>
<keyword evidence="1" id="KW-1133">Transmembrane helix</keyword>
<feature type="transmembrane region" description="Helical" evidence="1">
    <location>
        <begin position="35"/>
        <end position="59"/>
    </location>
</feature>
<keyword evidence="1" id="KW-0472">Membrane</keyword>
<comment type="caution">
    <text evidence="2">The sequence shown here is derived from an EMBL/GenBank/DDBJ whole genome shotgun (WGS) entry which is preliminary data.</text>
</comment>
<dbReference type="RefSeq" id="WP_349115603.1">
    <property type="nucleotide sequence ID" value="NZ_JBBNFM010000001.1"/>
</dbReference>
<evidence type="ECO:0000256" key="1">
    <source>
        <dbReference type="SAM" id="Phobius"/>
    </source>
</evidence>
<feature type="transmembrane region" description="Helical" evidence="1">
    <location>
        <begin position="80"/>
        <end position="102"/>
    </location>
</feature>
<evidence type="ECO:0000313" key="2">
    <source>
        <dbReference type="EMBL" id="MEQ2452793.1"/>
    </source>
</evidence>
<evidence type="ECO:0008006" key="4">
    <source>
        <dbReference type="Google" id="ProtNLM"/>
    </source>
</evidence>
<dbReference type="EMBL" id="JBBNFM010000001">
    <property type="protein sequence ID" value="MEQ2452793.1"/>
    <property type="molecule type" value="Genomic_DNA"/>
</dbReference>